<dbReference type="Pfam" id="PF08321">
    <property type="entry name" value="PPP5"/>
    <property type="match status" value="1"/>
</dbReference>
<feature type="transmembrane region" description="Helical" evidence="7">
    <location>
        <begin position="21"/>
        <end position="41"/>
    </location>
</feature>
<dbReference type="InterPro" id="IPR029052">
    <property type="entry name" value="Metallo-depent_PP-like"/>
</dbReference>
<dbReference type="EC" id="3.1.3.16" evidence="2"/>
<dbReference type="Proteomes" id="UP001152759">
    <property type="component" value="Chromosome 7"/>
</dbReference>
<keyword evidence="10" id="KW-1185">Reference proteome</keyword>
<evidence type="ECO:0000256" key="3">
    <source>
        <dbReference type="ARBA" id="ARBA00022723"/>
    </source>
</evidence>
<keyword evidence="6" id="KW-0464">Manganese</keyword>
<dbReference type="GO" id="GO:0046872">
    <property type="term" value="F:metal ion binding"/>
    <property type="evidence" value="ECO:0007669"/>
    <property type="project" value="UniProtKB-KW"/>
</dbReference>
<evidence type="ECO:0000256" key="1">
    <source>
        <dbReference type="ARBA" id="ARBA00001936"/>
    </source>
</evidence>
<evidence type="ECO:0000256" key="7">
    <source>
        <dbReference type="SAM" id="Phobius"/>
    </source>
</evidence>
<evidence type="ECO:0000256" key="5">
    <source>
        <dbReference type="ARBA" id="ARBA00022801"/>
    </source>
</evidence>
<evidence type="ECO:0000256" key="2">
    <source>
        <dbReference type="ARBA" id="ARBA00013081"/>
    </source>
</evidence>
<comment type="cofactor">
    <cofactor evidence="1">
        <name>Mn(2+)</name>
        <dbReference type="ChEBI" id="CHEBI:29035"/>
    </cofactor>
</comment>
<sequence length="443" mass="50506">MIMPEMKLDRGQCLSGARFKAYEVHFIAIFTSLLVALSHAFSVERLNVEGTLDRISDSDLRSHREFETNYTGPVLENETVTLKFMTDLLKFYNDCLIITSIEKPYSILPEKDVFTILKQARDYFKKQSSLVDIKLPKNENITVCGGMHGKLLNLVHIFSLNGLPSPKNRYLFNGDITGRRFKSIECLLLYFGFKLLYPDAVFINRGHKEDQGQNYGLDDLVEECRTKYPRNSKLLHGFWEVFQWMPLAHIISTDIAEKKNAGAEGSAMSPIYGRVLVTHGGMFPKKGVTLDDVKKVKRGCDPTNSGPDLLINDMLWSDWNIPEACRNVTQVEKNQPNITSQIGPDESKSFCEANKIDYIIRNFAPLDEGYCVEHNGRIVSLISTDEFTDTAKGLNKGALIVLESPALIPKFTKFRFTFVVEEFLKTRIMRRFWTDEKDIPIGK</sequence>
<keyword evidence="5" id="KW-0378">Hydrolase</keyword>
<evidence type="ECO:0000259" key="8">
    <source>
        <dbReference type="SMART" id="SM00156"/>
    </source>
</evidence>
<organism evidence="9 10">
    <name type="scientific">Bemisia tabaci</name>
    <name type="common">Sweetpotato whitefly</name>
    <name type="synonym">Aleurodes tabaci</name>
    <dbReference type="NCBI Taxonomy" id="7038"/>
    <lineage>
        <taxon>Eukaryota</taxon>
        <taxon>Metazoa</taxon>
        <taxon>Ecdysozoa</taxon>
        <taxon>Arthropoda</taxon>
        <taxon>Hexapoda</taxon>
        <taxon>Insecta</taxon>
        <taxon>Pterygota</taxon>
        <taxon>Neoptera</taxon>
        <taxon>Paraneoptera</taxon>
        <taxon>Hemiptera</taxon>
        <taxon>Sternorrhyncha</taxon>
        <taxon>Aleyrodoidea</taxon>
        <taxon>Aleyrodidae</taxon>
        <taxon>Aleyrodinae</taxon>
        <taxon>Bemisia</taxon>
    </lineage>
</organism>
<dbReference type="SMART" id="SM00156">
    <property type="entry name" value="PP2Ac"/>
    <property type="match status" value="1"/>
</dbReference>
<protein>
    <recommendedName>
        <fullName evidence="2">protein-serine/threonine phosphatase</fullName>
        <ecNumber evidence="2">3.1.3.16</ecNumber>
    </recommendedName>
</protein>
<dbReference type="InterPro" id="IPR013235">
    <property type="entry name" value="PPP_dom"/>
</dbReference>
<dbReference type="PANTHER" id="PTHR45668:SF3">
    <property type="entry name" value="SERINE_THREONINE-PROTEIN PHOSPHATASE RDGC"/>
    <property type="match status" value="1"/>
</dbReference>
<keyword evidence="7" id="KW-0812">Transmembrane</keyword>
<dbReference type="PANTHER" id="PTHR45668">
    <property type="entry name" value="SERINE/THREONINE-PROTEIN PHOSPHATASE 5-RELATED"/>
    <property type="match status" value="1"/>
</dbReference>
<keyword evidence="4" id="KW-0677">Repeat</keyword>
<reference evidence="9" key="1">
    <citation type="submission" date="2021-12" db="EMBL/GenBank/DDBJ databases">
        <authorList>
            <person name="King R."/>
        </authorList>
    </citation>
    <scope>NUCLEOTIDE SEQUENCE</scope>
</reference>
<evidence type="ECO:0000256" key="6">
    <source>
        <dbReference type="ARBA" id="ARBA00023211"/>
    </source>
</evidence>
<keyword evidence="7" id="KW-1133">Transmembrane helix</keyword>
<dbReference type="Gene3D" id="3.60.21.10">
    <property type="match status" value="1"/>
</dbReference>
<name>A0A9P0F648_BEMTA</name>
<dbReference type="AlphaFoldDB" id="A0A9P0F648"/>
<dbReference type="GO" id="GO:0004722">
    <property type="term" value="F:protein serine/threonine phosphatase activity"/>
    <property type="evidence" value="ECO:0007669"/>
    <property type="project" value="UniProtKB-EC"/>
</dbReference>
<dbReference type="InterPro" id="IPR006186">
    <property type="entry name" value="Ser/Thr-sp_prot-phosphatase"/>
</dbReference>
<feature type="domain" description="Serine/threonine specific protein phosphatases" evidence="8">
    <location>
        <begin position="108"/>
        <end position="418"/>
    </location>
</feature>
<proteinExistence type="predicted"/>
<dbReference type="SUPFAM" id="SSF56300">
    <property type="entry name" value="Metallo-dependent phosphatases"/>
    <property type="match status" value="1"/>
</dbReference>
<evidence type="ECO:0000256" key="4">
    <source>
        <dbReference type="ARBA" id="ARBA00022737"/>
    </source>
</evidence>
<dbReference type="InterPro" id="IPR004843">
    <property type="entry name" value="Calcineurin-like_PHP"/>
</dbReference>
<dbReference type="Pfam" id="PF00149">
    <property type="entry name" value="Metallophos"/>
    <property type="match status" value="1"/>
</dbReference>
<keyword evidence="3" id="KW-0479">Metal-binding</keyword>
<gene>
    <name evidence="9" type="ORF">BEMITA_LOCUS11998</name>
</gene>
<keyword evidence="7" id="KW-0472">Membrane</keyword>
<dbReference type="PRINTS" id="PR00114">
    <property type="entry name" value="STPHPHTASE"/>
</dbReference>
<evidence type="ECO:0000313" key="9">
    <source>
        <dbReference type="EMBL" id="CAH0393618.1"/>
    </source>
</evidence>
<evidence type="ECO:0000313" key="10">
    <source>
        <dbReference type="Proteomes" id="UP001152759"/>
    </source>
</evidence>
<dbReference type="InterPro" id="IPR051134">
    <property type="entry name" value="PPP_phosphatase"/>
</dbReference>
<accession>A0A9P0F648</accession>
<dbReference type="EMBL" id="OU963868">
    <property type="protein sequence ID" value="CAH0393618.1"/>
    <property type="molecule type" value="Genomic_DNA"/>
</dbReference>